<accession>A0A6M4IPL4</accession>
<name>A0A6M4IPL4_9BACT</name>
<keyword evidence="2" id="KW-0808">Transferase</keyword>
<evidence type="ECO:0000313" key="4">
    <source>
        <dbReference type="EMBL" id="QJR35995.1"/>
    </source>
</evidence>
<gene>
    <name evidence="4" type="ORF">HKW67_11000</name>
</gene>
<protein>
    <recommendedName>
        <fullName evidence="3">Phosphoribosyltransferase domain-containing protein</fullName>
    </recommendedName>
</protein>
<feature type="domain" description="Phosphoribosyltransferase" evidence="3">
    <location>
        <begin position="17"/>
        <end position="135"/>
    </location>
</feature>
<dbReference type="Gene3D" id="3.40.50.2020">
    <property type="match status" value="1"/>
</dbReference>
<dbReference type="EMBL" id="CP053085">
    <property type="protein sequence ID" value="QJR35995.1"/>
    <property type="molecule type" value="Genomic_DNA"/>
</dbReference>
<dbReference type="AlphaFoldDB" id="A0A6M4IPL4"/>
<keyword evidence="1" id="KW-0328">Glycosyltransferase</keyword>
<dbReference type="Proteomes" id="UP000500938">
    <property type="component" value="Chromosome"/>
</dbReference>
<evidence type="ECO:0000256" key="1">
    <source>
        <dbReference type="ARBA" id="ARBA00022676"/>
    </source>
</evidence>
<dbReference type="CDD" id="cd06223">
    <property type="entry name" value="PRTases_typeI"/>
    <property type="match status" value="1"/>
</dbReference>
<evidence type="ECO:0000259" key="3">
    <source>
        <dbReference type="Pfam" id="PF00156"/>
    </source>
</evidence>
<evidence type="ECO:0000313" key="5">
    <source>
        <dbReference type="Proteomes" id="UP000500938"/>
    </source>
</evidence>
<proteinExistence type="predicted"/>
<dbReference type="SUPFAM" id="SSF53271">
    <property type="entry name" value="PRTase-like"/>
    <property type="match status" value="1"/>
</dbReference>
<keyword evidence="5" id="KW-1185">Reference proteome</keyword>
<dbReference type="Pfam" id="PF00156">
    <property type="entry name" value="Pribosyltran"/>
    <property type="match status" value="1"/>
</dbReference>
<organism evidence="4 5">
    <name type="scientific">Gemmatimonas groenlandica</name>
    <dbReference type="NCBI Taxonomy" id="2732249"/>
    <lineage>
        <taxon>Bacteria</taxon>
        <taxon>Pseudomonadati</taxon>
        <taxon>Gemmatimonadota</taxon>
        <taxon>Gemmatimonadia</taxon>
        <taxon>Gemmatimonadales</taxon>
        <taxon>Gemmatimonadaceae</taxon>
        <taxon>Gemmatimonas</taxon>
    </lineage>
</organism>
<reference evidence="4 5" key="1">
    <citation type="submission" date="2020-05" db="EMBL/GenBank/DDBJ databases">
        <title>Complete genome sequence of Gemmatimonas greenlandica TET16.</title>
        <authorList>
            <person name="Zeng Y."/>
        </authorList>
    </citation>
    <scope>NUCLEOTIDE SEQUENCE [LARGE SCALE GENOMIC DNA]</scope>
    <source>
        <strain evidence="4 5">TET16</strain>
    </source>
</reference>
<dbReference type="GO" id="GO:0016757">
    <property type="term" value="F:glycosyltransferase activity"/>
    <property type="evidence" value="ECO:0007669"/>
    <property type="project" value="UniProtKB-KW"/>
</dbReference>
<dbReference type="KEGG" id="ggr:HKW67_11000"/>
<dbReference type="RefSeq" id="WP_171225426.1">
    <property type="nucleotide sequence ID" value="NZ_CP053085.1"/>
</dbReference>
<dbReference type="InterPro" id="IPR029057">
    <property type="entry name" value="PRTase-like"/>
</dbReference>
<evidence type="ECO:0000256" key="2">
    <source>
        <dbReference type="ARBA" id="ARBA00022679"/>
    </source>
</evidence>
<dbReference type="PANTHER" id="PTHR43363:SF1">
    <property type="entry name" value="HYPOXANTHINE-GUANINE PHOSPHORIBOSYLTRANSFERASE"/>
    <property type="match status" value="1"/>
</dbReference>
<dbReference type="InterPro" id="IPR000836">
    <property type="entry name" value="PRTase_dom"/>
</dbReference>
<dbReference type="PANTHER" id="PTHR43363">
    <property type="entry name" value="HYPOXANTHINE PHOSPHORIBOSYLTRANSFERASE"/>
    <property type="match status" value="1"/>
</dbReference>
<sequence>MTAPQPYAPDPSKGVMIVDWPLFGELARALAVRVAREWTPELVVGIATAGVVPGAAVAAILDLPFHSILVSRRYSASQVRETPAVFGAAPLEVRGKRVLVVDETCDSGQTMRLAVGAVGNGGAKEVRTAVSFKTGSFAPDYFALATQSMIVLPWDREILIDGELQPNPKYAGLIPEV</sequence>